<proteinExistence type="predicted"/>
<feature type="region of interest" description="Disordered" evidence="1">
    <location>
        <begin position="155"/>
        <end position="182"/>
    </location>
</feature>
<organism evidence="2 3">
    <name type="scientific">Lepeophtheirus salmonis</name>
    <name type="common">Salmon louse</name>
    <name type="synonym">Caligus salmonis</name>
    <dbReference type="NCBI Taxonomy" id="72036"/>
    <lineage>
        <taxon>Eukaryota</taxon>
        <taxon>Metazoa</taxon>
        <taxon>Ecdysozoa</taxon>
        <taxon>Arthropoda</taxon>
        <taxon>Crustacea</taxon>
        <taxon>Multicrustacea</taxon>
        <taxon>Hexanauplia</taxon>
        <taxon>Copepoda</taxon>
        <taxon>Siphonostomatoida</taxon>
        <taxon>Caligidae</taxon>
        <taxon>Lepeophtheirus</taxon>
    </lineage>
</organism>
<feature type="region of interest" description="Disordered" evidence="1">
    <location>
        <begin position="98"/>
        <end position="133"/>
    </location>
</feature>
<feature type="region of interest" description="Disordered" evidence="1">
    <location>
        <begin position="207"/>
        <end position="228"/>
    </location>
</feature>
<evidence type="ECO:0000256" key="1">
    <source>
        <dbReference type="SAM" id="MobiDB-lite"/>
    </source>
</evidence>
<protein>
    <submittedName>
        <fullName evidence="2">(salmon louse) hypothetical protein</fullName>
    </submittedName>
</protein>
<dbReference type="Proteomes" id="UP000675881">
    <property type="component" value="Chromosome 14"/>
</dbReference>
<name>A0A7R8CLB2_LEPSM</name>
<reference evidence="2" key="1">
    <citation type="submission" date="2021-02" db="EMBL/GenBank/DDBJ databases">
        <authorList>
            <person name="Bekaert M."/>
        </authorList>
    </citation>
    <scope>NUCLEOTIDE SEQUENCE</scope>
    <source>
        <strain evidence="2">IoA-00</strain>
    </source>
</reference>
<keyword evidence="3" id="KW-1185">Reference proteome</keyword>
<feature type="compositionally biased region" description="Basic residues" evidence="1">
    <location>
        <begin position="100"/>
        <end position="111"/>
    </location>
</feature>
<dbReference type="AlphaFoldDB" id="A0A7R8CLB2"/>
<gene>
    <name evidence="2" type="ORF">LSAA_5001</name>
</gene>
<accession>A0A7R8CLB2</accession>
<feature type="region of interest" description="Disordered" evidence="1">
    <location>
        <begin position="45"/>
        <end position="75"/>
    </location>
</feature>
<feature type="compositionally biased region" description="Basic and acidic residues" evidence="1">
    <location>
        <begin position="45"/>
        <end position="54"/>
    </location>
</feature>
<feature type="compositionally biased region" description="Polar residues" evidence="1">
    <location>
        <begin position="113"/>
        <end position="130"/>
    </location>
</feature>
<dbReference type="EMBL" id="HG994593">
    <property type="protein sequence ID" value="CAF2852536.1"/>
    <property type="molecule type" value="Genomic_DNA"/>
</dbReference>
<evidence type="ECO:0000313" key="2">
    <source>
        <dbReference type="EMBL" id="CAF2852536.1"/>
    </source>
</evidence>
<evidence type="ECO:0000313" key="3">
    <source>
        <dbReference type="Proteomes" id="UP000675881"/>
    </source>
</evidence>
<dbReference type="OrthoDB" id="946068at2759"/>
<feature type="compositionally biased region" description="Low complexity" evidence="1">
    <location>
        <begin position="216"/>
        <end position="228"/>
    </location>
</feature>
<feature type="compositionally biased region" description="Low complexity" evidence="1">
    <location>
        <begin position="155"/>
        <end position="165"/>
    </location>
</feature>
<sequence length="261" mass="29449">MRSPPSQPRASEDMNIPLSEDFSSSYVTMSPVSLDIDKLKAIEEEKRFSTEETPRWSPGPPHLSDPYHSSPHLPIDPDFPMDPESNYVPLDFRMIDRNSSSHHHHDSRRRISPASSCSIISVGTPSSSAEMHQPDKVVSQIIRDEELEDLLLPRSNNNNIRNSSRTYSMGSRPEKQVAQHPSLPPLPVKIILFEKCSSSLNNPNNTPVTHHWLKQSPGSSTGNSPSSIMSWIRQRTGSVPSRPPFFSKERDIVLKVKEKKR</sequence>